<feature type="compositionally biased region" description="Low complexity" evidence="1">
    <location>
        <begin position="189"/>
        <end position="203"/>
    </location>
</feature>
<keyword evidence="3" id="KW-1185">Reference proteome</keyword>
<gene>
    <name evidence="2" type="ORF">CCAP1982_LOCUS4494</name>
</gene>
<accession>A0A811UB59</accession>
<sequence>MQTALKLKQKRQVAVITVKSERKKSVKKKRECEECENEWTFSHDKIRENESISSQSHTLFGDYGNIGRIRRRHHPRGTKRGRPRGSTRRGGGNGTLGRSLSSPGNGNVTTSGTPTGEDSSHSTSLTNLGAAEASFTTVPTPMKRGPGRPRLKTAGPIYQGTRGSPRTRKPIGPLVVPLGRSPGATPMTRSPVVSRAPSPSLSERSSHSTTGVPLGTPKVGSTGAVAKKEASGS</sequence>
<organism evidence="2 3">
    <name type="scientific">Ceratitis capitata</name>
    <name type="common">Mediterranean fruit fly</name>
    <name type="synonym">Tephritis capitata</name>
    <dbReference type="NCBI Taxonomy" id="7213"/>
    <lineage>
        <taxon>Eukaryota</taxon>
        <taxon>Metazoa</taxon>
        <taxon>Ecdysozoa</taxon>
        <taxon>Arthropoda</taxon>
        <taxon>Hexapoda</taxon>
        <taxon>Insecta</taxon>
        <taxon>Pterygota</taxon>
        <taxon>Neoptera</taxon>
        <taxon>Endopterygota</taxon>
        <taxon>Diptera</taxon>
        <taxon>Brachycera</taxon>
        <taxon>Muscomorpha</taxon>
        <taxon>Tephritoidea</taxon>
        <taxon>Tephritidae</taxon>
        <taxon>Ceratitis</taxon>
        <taxon>Ceratitis</taxon>
    </lineage>
</organism>
<comment type="caution">
    <text evidence="2">The sequence shown here is derived from an EMBL/GenBank/DDBJ whole genome shotgun (WGS) entry which is preliminary data.</text>
</comment>
<feature type="region of interest" description="Disordered" evidence="1">
    <location>
        <begin position="46"/>
        <end position="233"/>
    </location>
</feature>
<dbReference type="AlphaFoldDB" id="A0A811UB59"/>
<feature type="compositionally biased region" description="Polar residues" evidence="1">
    <location>
        <begin position="101"/>
        <end position="127"/>
    </location>
</feature>
<dbReference type="Proteomes" id="UP000606786">
    <property type="component" value="Unassembled WGS sequence"/>
</dbReference>
<name>A0A811UB59_CERCA</name>
<dbReference type="OrthoDB" id="5847120at2759"/>
<reference evidence="2" key="1">
    <citation type="submission" date="2020-11" db="EMBL/GenBank/DDBJ databases">
        <authorList>
            <person name="Whitehead M."/>
        </authorList>
    </citation>
    <scope>NUCLEOTIDE SEQUENCE</scope>
    <source>
        <strain evidence="2">EGII</strain>
    </source>
</reference>
<proteinExistence type="predicted"/>
<evidence type="ECO:0000313" key="3">
    <source>
        <dbReference type="Proteomes" id="UP000606786"/>
    </source>
</evidence>
<feature type="compositionally biased region" description="Basic residues" evidence="1">
    <location>
        <begin position="68"/>
        <end position="87"/>
    </location>
</feature>
<protein>
    <submittedName>
        <fullName evidence="2">(Mediterranean fruit fly) hypothetical protein</fullName>
    </submittedName>
</protein>
<dbReference type="EMBL" id="CAJHJT010000001">
    <property type="protein sequence ID" value="CAD6995790.1"/>
    <property type="molecule type" value="Genomic_DNA"/>
</dbReference>
<evidence type="ECO:0000256" key="1">
    <source>
        <dbReference type="SAM" id="MobiDB-lite"/>
    </source>
</evidence>
<evidence type="ECO:0000313" key="2">
    <source>
        <dbReference type="EMBL" id="CAD6995790.1"/>
    </source>
</evidence>